<dbReference type="EMBL" id="CAJOBA010000627">
    <property type="protein sequence ID" value="CAF3545890.1"/>
    <property type="molecule type" value="Genomic_DNA"/>
</dbReference>
<dbReference type="GO" id="GO:0005739">
    <property type="term" value="C:mitochondrion"/>
    <property type="evidence" value="ECO:0007669"/>
    <property type="project" value="TreeGrafter"/>
</dbReference>
<keyword evidence="6" id="KW-0472">Membrane</keyword>
<feature type="transmembrane region" description="Helical" evidence="6">
    <location>
        <begin position="364"/>
        <end position="384"/>
    </location>
</feature>
<keyword evidence="6" id="KW-1133">Transmembrane helix</keyword>
<evidence type="ECO:0000313" key="7">
    <source>
        <dbReference type="EMBL" id="CAF0765761.1"/>
    </source>
</evidence>
<accession>A0A8S2CUP2</accession>
<protein>
    <submittedName>
        <fullName evidence="7">Uncharacterized protein</fullName>
    </submittedName>
</protein>
<keyword evidence="6" id="KW-0812">Transmembrane</keyword>
<dbReference type="SUPFAM" id="SSF53335">
    <property type="entry name" value="S-adenosyl-L-methionine-dependent methyltransferases"/>
    <property type="match status" value="1"/>
</dbReference>
<keyword evidence="3" id="KW-0808">Transferase</keyword>
<proteinExistence type="inferred from homology"/>
<evidence type="ECO:0000256" key="6">
    <source>
        <dbReference type="SAM" id="Phobius"/>
    </source>
</evidence>
<dbReference type="EMBL" id="CAJNOK010000627">
    <property type="protein sequence ID" value="CAF0765761.1"/>
    <property type="molecule type" value="Genomic_DNA"/>
</dbReference>
<dbReference type="GO" id="GO:0032259">
    <property type="term" value="P:methylation"/>
    <property type="evidence" value="ECO:0007669"/>
    <property type="project" value="UniProtKB-KW"/>
</dbReference>
<organism evidence="7 9">
    <name type="scientific">Didymodactylos carnosus</name>
    <dbReference type="NCBI Taxonomy" id="1234261"/>
    <lineage>
        <taxon>Eukaryota</taxon>
        <taxon>Metazoa</taxon>
        <taxon>Spiralia</taxon>
        <taxon>Gnathifera</taxon>
        <taxon>Rotifera</taxon>
        <taxon>Eurotatoria</taxon>
        <taxon>Bdelloidea</taxon>
        <taxon>Philodinida</taxon>
        <taxon>Philodinidae</taxon>
        <taxon>Didymodactylos</taxon>
    </lineage>
</organism>
<dbReference type="PANTHER" id="PTHR13610:SF9">
    <property type="entry name" value="FI06469P"/>
    <property type="match status" value="1"/>
</dbReference>
<gene>
    <name evidence="7" type="ORF">OVA965_LOCUS2803</name>
    <name evidence="8" type="ORF">TMI583_LOCUS2802</name>
</gene>
<keyword evidence="4" id="KW-0949">S-adenosyl-L-methionine</keyword>
<evidence type="ECO:0000256" key="5">
    <source>
        <dbReference type="SAM" id="MobiDB-lite"/>
    </source>
</evidence>
<feature type="region of interest" description="Disordered" evidence="5">
    <location>
        <begin position="1"/>
        <end position="22"/>
    </location>
</feature>
<keyword evidence="2" id="KW-0489">Methyltransferase</keyword>
<evidence type="ECO:0000256" key="3">
    <source>
        <dbReference type="ARBA" id="ARBA00022679"/>
    </source>
</evidence>
<dbReference type="AlphaFoldDB" id="A0A8S2CUP2"/>
<dbReference type="Proteomes" id="UP000682733">
    <property type="component" value="Unassembled WGS sequence"/>
</dbReference>
<evidence type="ECO:0000256" key="1">
    <source>
        <dbReference type="ARBA" id="ARBA00010633"/>
    </source>
</evidence>
<dbReference type="GO" id="GO:1905706">
    <property type="term" value="P:regulation of mitochondrial ATP synthesis coupled proton transport"/>
    <property type="evidence" value="ECO:0007669"/>
    <property type="project" value="TreeGrafter"/>
</dbReference>
<dbReference type="GO" id="GO:0016279">
    <property type="term" value="F:protein-lysine N-methyltransferase activity"/>
    <property type="evidence" value="ECO:0007669"/>
    <property type="project" value="InterPro"/>
</dbReference>
<comment type="caution">
    <text evidence="7">The sequence shown here is derived from an EMBL/GenBank/DDBJ whole genome shotgun (WGS) entry which is preliminary data.</text>
</comment>
<evidence type="ECO:0000313" key="9">
    <source>
        <dbReference type="Proteomes" id="UP000677228"/>
    </source>
</evidence>
<dbReference type="PANTHER" id="PTHR13610">
    <property type="entry name" value="METHYLTRANSFERASE DOMAIN-CONTAINING PROTEIN"/>
    <property type="match status" value="1"/>
</dbReference>
<dbReference type="Proteomes" id="UP000677228">
    <property type="component" value="Unassembled WGS sequence"/>
</dbReference>
<evidence type="ECO:0000256" key="2">
    <source>
        <dbReference type="ARBA" id="ARBA00022603"/>
    </source>
</evidence>
<evidence type="ECO:0000313" key="8">
    <source>
        <dbReference type="EMBL" id="CAF3545890.1"/>
    </source>
</evidence>
<dbReference type="InterPro" id="IPR026170">
    <property type="entry name" value="FAM173A/B"/>
</dbReference>
<evidence type="ECO:0000256" key="4">
    <source>
        <dbReference type="ARBA" id="ARBA00022691"/>
    </source>
</evidence>
<dbReference type="Gene3D" id="3.40.50.150">
    <property type="entry name" value="Vaccinia Virus protein VP39"/>
    <property type="match status" value="1"/>
</dbReference>
<name>A0A8S2CUP2_9BILA</name>
<comment type="similarity">
    <text evidence="1">Belongs to the ANT/ATPSC lysine N-methyltransferase family.</text>
</comment>
<reference evidence="7" key="1">
    <citation type="submission" date="2021-02" db="EMBL/GenBank/DDBJ databases">
        <authorList>
            <person name="Nowell W R."/>
        </authorList>
    </citation>
    <scope>NUCLEOTIDE SEQUENCE</scope>
</reference>
<sequence>MTTQRSSRIRQTRKPFTPTTPEQPLPEYYLLYFEESDTYNIVKRSSTYEECKQAWDCLLPQPEELEDNENNYLRDNSVNHRMPLNSLGTNIHENVHNPHSDKRSNHEINTKRRLTNEYQGRKRINVYTFLPFSIFHDQNLIQIRGKDYGDYARKVLRVLFTKEELTTSVLPPGAPYLRRDPLDETRFELLQKAVGGKYRISRDYYSEFYKNLLRRKLADFLIEERRRDGLKELRRYLADEKPIEDLSNIEQHRIDMKQLITTNYDMSIFKAKFDLTYPHRRQLVKKKELIQNIVDAYPGLTVLMKDAHRLTSSYNEDIIKSVELRFQQLGQSMSGKLAISLGKEKINVGLEIVQWPAGVLQRRILLGIFGGVGVGLTVLALPFVTPALRKHALPYVPATKEQITNIFHLLKNRNRQIQSLVDLGSGDGRIVFESIKQGFKQSTGIELNRVLLYYSRIYALINGGRYPLSSWNFKRANIWKHDLSKYENIVIFGVDSMDN</sequence>
<dbReference type="InterPro" id="IPR029063">
    <property type="entry name" value="SAM-dependent_MTases_sf"/>
</dbReference>